<evidence type="ECO:0000256" key="10">
    <source>
        <dbReference type="RuleBase" id="RU361208"/>
    </source>
</evidence>
<organism evidence="11 12">
    <name type="scientific">Marasmius crinis-equi</name>
    <dbReference type="NCBI Taxonomy" id="585013"/>
    <lineage>
        <taxon>Eukaryota</taxon>
        <taxon>Fungi</taxon>
        <taxon>Dikarya</taxon>
        <taxon>Basidiomycota</taxon>
        <taxon>Agaricomycotina</taxon>
        <taxon>Agaricomycetes</taxon>
        <taxon>Agaricomycetidae</taxon>
        <taxon>Agaricales</taxon>
        <taxon>Marasmiineae</taxon>
        <taxon>Marasmiaceae</taxon>
        <taxon>Marasmius</taxon>
    </lineage>
</organism>
<evidence type="ECO:0000256" key="8">
    <source>
        <dbReference type="ARBA" id="ARBA00023295"/>
    </source>
</evidence>
<keyword evidence="12" id="KW-1185">Reference proteome</keyword>
<reference evidence="11 12" key="1">
    <citation type="submission" date="2024-02" db="EMBL/GenBank/DDBJ databases">
        <title>A draft genome for the cacao thread blight pathogen Marasmius crinis-equi.</title>
        <authorList>
            <person name="Cohen S.P."/>
            <person name="Baruah I.K."/>
            <person name="Amoako-Attah I."/>
            <person name="Bukari Y."/>
            <person name="Meinhardt L.W."/>
            <person name="Bailey B.A."/>
        </authorList>
    </citation>
    <scope>NUCLEOTIDE SEQUENCE [LARGE SCALE GENOMIC DNA]</scope>
    <source>
        <strain evidence="11 12">GH-76</strain>
    </source>
</reference>
<evidence type="ECO:0000256" key="3">
    <source>
        <dbReference type="ARBA" id="ARBA00007799"/>
    </source>
</evidence>
<keyword evidence="5 10" id="KW-0732">Signal</keyword>
<gene>
    <name evidence="11" type="ORF">V5O48_001892</name>
</gene>
<evidence type="ECO:0000313" key="11">
    <source>
        <dbReference type="EMBL" id="KAL0580116.1"/>
    </source>
</evidence>
<dbReference type="PANTHER" id="PTHR42061:SF6">
    <property type="entry name" value="ENDO-CHITOSANASE"/>
    <property type="match status" value="1"/>
</dbReference>
<evidence type="ECO:0000256" key="5">
    <source>
        <dbReference type="ARBA" id="ARBA00022729"/>
    </source>
</evidence>
<dbReference type="Proteomes" id="UP001465976">
    <property type="component" value="Unassembled WGS sequence"/>
</dbReference>
<evidence type="ECO:0000313" key="12">
    <source>
        <dbReference type="Proteomes" id="UP001465976"/>
    </source>
</evidence>
<name>A0ABR3FXC9_9AGAR</name>
<protein>
    <recommendedName>
        <fullName evidence="10">Endo-chitosanase</fullName>
        <ecNumber evidence="10">3.2.1.132</ecNumber>
    </recommendedName>
</protein>
<evidence type="ECO:0000256" key="6">
    <source>
        <dbReference type="ARBA" id="ARBA00022801"/>
    </source>
</evidence>
<keyword evidence="8 10" id="KW-0326">Glycosidase</keyword>
<comment type="subcellular location">
    <subcellularLocation>
        <location evidence="2 10">Secreted</location>
    </subcellularLocation>
</comment>
<keyword evidence="9 10" id="KW-0624">Polysaccharide degradation</keyword>
<feature type="chain" id="PRO_5044968659" description="Endo-chitosanase" evidence="10">
    <location>
        <begin position="24"/>
        <end position="249"/>
    </location>
</feature>
<dbReference type="PANTHER" id="PTHR42061">
    <property type="entry name" value="ENDO-CHITOSANASE"/>
    <property type="match status" value="1"/>
</dbReference>
<comment type="caution">
    <text evidence="11">The sequence shown here is derived from an EMBL/GenBank/DDBJ whole genome shotgun (WGS) entry which is preliminary data.</text>
</comment>
<comment type="similarity">
    <text evidence="3 10">Belongs to the glycosyl hydrolase 75 family.</text>
</comment>
<proteinExistence type="inferred from homology"/>
<evidence type="ECO:0000256" key="1">
    <source>
        <dbReference type="ARBA" id="ARBA00000405"/>
    </source>
</evidence>
<dbReference type="Pfam" id="PF07335">
    <property type="entry name" value="Glyco_hydro_75"/>
    <property type="match status" value="1"/>
</dbReference>
<dbReference type="InterPro" id="IPR009939">
    <property type="entry name" value="Chitosanase_fungal"/>
</dbReference>
<keyword evidence="6 10" id="KW-0378">Hydrolase</keyword>
<evidence type="ECO:0000256" key="9">
    <source>
        <dbReference type="ARBA" id="ARBA00023326"/>
    </source>
</evidence>
<evidence type="ECO:0000256" key="4">
    <source>
        <dbReference type="ARBA" id="ARBA00022525"/>
    </source>
</evidence>
<dbReference type="EMBL" id="JBAHYK010000039">
    <property type="protein sequence ID" value="KAL0580116.1"/>
    <property type="molecule type" value="Genomic_DNA"/>
</dbReference>
<keyword evidence="7" id="KW-0119">Carbohydrate metabolism</keyword>
<accession>A0ABR3FXC9</accession>
<evidence type="ECO:0000256" key="2">
    <source>
        <dbReference type="ARBA" id="ARBA00004613"/>
    </source>
</evidence>
<comment type="function">
    <text evidence="10">Chitosanase catalyzing the endo-type cleavage of chitosan, the deacylated form of chitin. Chitosanase may be crucial in the degradation of the deacetylated portion of chitin in the fungal cell wall.</text>
</comment>
<keyword evidence="4" id="KW-0964">Secreted</keyword>
<feature type="signal peptide" evidence="10">
    <location>
        <begin position="1"/>
        <end position="23"/>
    </location>
</feature>
<evidence type="ECO:0000256" key="7">
    <source>
        <dbReference type="ARBA" id="ARBA00023277"/>
    </source>
</evidence>
<sequence length="249" mass="27337">MLTLSFRTCLVAALLLFPSVATASPMIESLPALYSHSEYRRTAEFAADPSIVDPTTLYNAVSKATNWRLATYPDGQAVSNYATIYADWLYITGSSVLHFIADMDVDCDGVSYLCTGNKSGYHETSYGHLDASQVPYYVIPARFLQQYYPKVQPNALGAIICNGKILYGILGDTNGAETQVIGEASYMLARTCFPEDNLGGNRGHTPHDIAYIVFGNQIPQGIEDKTIDIDALKKLGDEQLRMLVTILKL</sequence>
<dbReference type="EC" id="3.2.1.132" evidence="10"/>
<comment type="catalytic activity">
    <reaction evidence="1 10">
        <text>Endohydrolysis of beta-(1-&gt;4)-linkages between D-glucosamine residues in a partly acetylated chitosan.</text>
        <dbReference type="EC" id="3.2.1.132"/>
    </reaction>
</comment>